<dbReference type="RefSeq" id="XP_047921287.1">
    <property type="nucleotide sequence ID" value="XM_048065330.2"/>
</dbReference>
<dbReference type="InterPro" id="IPR009079">
    <property type="entry name" value="4_helix_cytokine-like_core"/>
</dbReference>
<evidence type="ECO:0000256" key="6">
    <source>
        <dbReference type="ARBA" id="ARBA00022525"/>
    </source>
</evidence>
<dbReference type="GO" id="GO:0005125">
    <property type="term" value="F:cytokine activity"/>
    <property type="evidence" value="ECO:0007669"/>
    <property type="project" value="UniProtKB-KW"/>
</dbReference>
<organism evidence="12 13">
    <name type="scientific">Anser cygnoides</name>
    <name type="common">Swan goose</name>
    <dbReference type="NCBI Taxonomy" id="8845"/>
    <lineage>
        <taxon>Eukaryota</taxon>
        <taxon>Metazoa</taxon>
        <taxon>Chordata</taxon>
        <taxon>Craniata</taxon>
        <taxon>Vertebrata</taxon>
        <taxon>Euteleostomi</taxon>
        <taxon>Archelosauria</taxon>
        <taxon>Archosauria</taxon>
        <taxon>Dinosauria</taxon>
        <taxon>Saurischia</taxon>
        <taxon>Theropoda</taxon>
        <taxon>Coelurosauria</taxon>
        <taxon>Aves</taxon>
        <taxon>Neognathae</taxon>
        <taxon>Galloanserae</taxon>
        <taxon>Anseriformes</taxon>
        <taxon>Anatidae</taxon>
        <taxon>Anserinae</taxon>
        <taxon>Anser</taxon>
    </lineage>
</organism>
<dbReference type="GO" id="GO:0002250">
    <property type="term" value="P:adaptive immune response"/>
    <property type="evidence" value="ECO:0007669"/>
    <property type="project" value="TreeGrafter"/>
</dbReference>
<dbReference type="GO" id="GO:0005615">
    <property type="term" value="C:extracellular space"/>
    <property type="evidence" value="ECO:0007669"/>
    <property type="project" value="UniProtKB-KW"/>
</dbReference>
<name>A0A8B9E2H1_ANSCY</name>
<evidence type="ECO:0000256" key="1">
    <source>
        <dbReference type="ARBA" id="ARBA00004613"/>
    </source>
</evidence>
<evidence type="ECO:0000256" key="5">
    <source>
        <dbReference type="ARBA" id="ARBA00022514"/>
    </source>
</evidence>
<comment type="function">
    <text evidence="11">Produced by lymphocytes activated by specific antigens or mitogens. IFN-gamma, in addition to having antiviral activity, has important immunoregulatory functions. It is a potent activator of macrophages, it has antiproliferative effects on transformed cells and it can potentiate the antiviral and antitumor effects of the type I interferons.</text>
</comment>
<comment type="subunit">
    <text evidence="3">Homodimer.</text>
</comment>
<dbReference type="InterPro" id="IPR002069">
    <property type="entry name" value="Interferon_gamma"/>
</dbReference>
<keyword evidence="5" id="KW-0202">Cytokine</keyword>
<keyword evidence="8" id="KW-0732">Signal</keyword>
<reference evidence="12" key="1">
    <citation type="submission" date="2025-08" db="UniProtKB">
        <authorList>
            <consortium name="Ensembl"/>
        </authorList>
    </citation>
    <scope>IDENTIFICATION</scope>
</reference>
<dbReference type="FunFam" id="1.20.1250.10:FF:000007">
    <property type="entry name" value="Interferon gamma"/>
    <property type="match status" value="1"/>
</dbReference>
<evidence type="ECO:0000256" key="8">
    <source>
        <dbReference type="ARBA" id="ARBA00022729"/>
    </source>
</evidence>
<dbReference type="Pfam" id="PF00714">
    <property type="entry name" value="IFN-gamma"/>
    <property type="match status" value="1"/>
</dbReference>
<dbReference type="CTD" id="3458"/>
<reference evidence="12" key="2">
    <citation type="submission" date="2025-09" db="UniProtKB">
        <authorList>
            <consortium name="Ensembl"/>
        </authorList>
    </citation>
    <scope>IDENTIFICATION</scope>
</reference>
<dbReference type="GO" id="GO:0006959">
    <property type="term" value="P:humoral immune response"/>
    <property type="evidence" value="ECO:0007669"/>
    <property type="project" value="TreeGrafter"/>
</dbReference>
<keyword evidence="13" id="KW-1185">Reference proteome</keyword>
<keyword evidence="10" id="KW-0325">Glycoprotein</keyword>
<evidence type="ECO:0000256" key="2">
    <source>
        <dbReference type="ARBA" id="ARBA00007566"/>
    </source>
</evidence>
<evidence type="ECO:0000313" key="13">
    <source>
        <dbReference type="Proteomes" id="UP000694521"/>
    </source>
</evidence>
<comment type="similarity">
    <text evidence="2">Belongs to the type II (or gamma) interferon family.</text>
</comment>
<dbReference type="GO" id="GO:0042116">
    <property type="term" value="P:macrophage activation"/>
    <property type="evidence" value="ECO:0007669"/>
    <property type="project" value="UniProtKB-ARBA"/>
</dbReference>
<protein>
    <recommendedName>
        <fullName evidence="4">Interferon gamma</fullName>
    </recommendedName>
</protein>
<accession>A0A8B9E2H1</accession>
<dbReference type="AlphaFoldDB" id="A0A8B9E2H1"/>
<gene>
    <name evidence="12" type="primary">IFNG</name>
</gene>
<evidence type="ECO:0000256" key="7">
    <source>
        <dbReference type="ARBA" id="ARBA00022604"/>
    </source>
</evidence>
<evidence type="ECO:0000256" key="9">
    <source>
        <dbReference type="ARBA" id="ARBA00023118"/>
    </source>
</evidence>
<dbReference type="PANTHER" id="PTHR11419">
    <property type="entry name" value="INTERFERON GAMMA"/>
    <property type="match status" value="1"/>
</dbReference>
<keyword evidence="6" id="KW-0964">Secreted</keyword>
<dbReference type="Proteomes" id="UP000694521">
    <property type="component" value="Unplaced"/>
</dbReference>
<evidence type="ECO:0000313" key="12">
    <source>
        <dbReference type="Ensembl" id="ENSACDP00005015202.1"/>
    </source>
</evidence>
<dbReference type="Gene3D" id="1.20.1250.10">
    <property type="match status" value="1"/>
</dbReference>
<keyword evidence="7" id="KW-0341">Growth regulation</keyword>
<keyword evidence="9" id="KW-0051">Antiviral defense</keyword>
<dbReference type="PANTHER" id="PTHR11419:SF0">
    <property type="entry name" value="INTERFERON GAMMA"/>
    <property type="match status" value="1"/>
</dbReference>
<comment type="subcellular location">
    <subcellularLocation>
        <location evidence="1">Secreted</location>
    </subcellularLocation>
</comment>
<evidence type="ECO:0000256" key="11">
    <source>
        <dbReference type="ARBA" id="ARBA00024758"/>
    </source>
</evidence>
<dbReference type="GeneID" id="106047018"/>
<dbReference type="GO" id="GO:0051607">
    <property type="term" value="P:defense response to virus"/>
    <property type="evidence" value="ECO:0007669"/>
    <property type="project" value="UniProtKB-KW"/>
</dbReference>
<evidence type="ECO:0000256" key="4">
    <source>
        <dbReference type="ARBA" id="ARBA00016945"/>
    </source>
</evidence>
<dbReference type="GO" id="GO:0005133">
    <property type="term" value="F:type II interferon receptor binding"/>
    <property type="evidence" value="ECO:0007669"/>
    <property type="project" value="InterPro"/>
</dbReference>
<evidence type="ECO:0000256" key="3">
    <source>
        <dbReference type="ARBA" id="ARBA00011738"/>
    </source>
</evidence>
<dbReference type="SUPFAM" id="SSF47266">
    <property type="entry name" value="4-helical cytokines"/>
    <property type="match status" value="1"/>
</dbReference>
<sequence>MQSSNVNWCLENIFAKYTLRSEKKSKSESTVVVIGQWCKNYLSMFFTAHLRGEHYLPCDKYCMYNRCVCSLLQNASNSDVADGNPVFIEKLKNWTERNEKRIILSQIVSLYLEMLKKTDMSKPHIKNLSEQLNTLRDTLSDDYKKFKDLVDLSNLQLTGLKIQRKAVSELFSVLQKLLETSTLKRKRSQSPKRCRC</sequence>
<proteinExistence type="inferred from homology"/>
<evidence type="ECO:0000256" key="10">
    <source>
        <dbReference type="ARBA" id="ARBA00023180"/>
    </source>
</evidence>
<dbReference type="OrthoDB" id="9937106at2759"/>
<dbReference type="Ensembl" id="ENSACDT00005018267.1">
    <property type="protein sequence ID" value="ENSACDP00005015202.1"/>
    <property type="gene ID" value="ENSACDG00005011098.1"/>
</dbReference>